<organism evidence="11 12">
    <name type="scientific">Hominilimicola fabiformis</name>
    <dbReference type="NCBI Taxonomy" id="2885356"/>
    <lineage>
        <taxon>Bacteria</taxon>
        <taxon>Bacillati</taxon>
        <taxon>Bacillota</taxon>
        <taxon>Clostridia</taxon>
        <taxon>Eubacteriales</taxon>
        <taxon>Oscillospiraceae</taxon>
        <taxon>Hominilimicola</taxon>
    </lineage>
</organism>
<sequence>MFNISLLLSAAVIIICVLANKLSNKIGMPVLIAFIALGMVFGSDGILKIPFENYSFAEQICSVALVFIMFYGGFGTKLSEAKPVAVKALLLSSVGVIFTAALTTVFCFFVLKIKLLESMLIGAVMSSTDAASVFSVLRSKNLNLKYNTASMLEMESGSNDPFAYMLTVIVLSFMKGENSVGQMVYSIAAQIVFGVLIGFLIALGAVWFMKHFTFNTSGFDAAFVLGVAVLAYALPTLVGGNGYLSAYIVGIVLGNQNIHNKKSLVHFFDGMTGLMQMLIFFLLGLLSFPSKILTVLLPSIFIALFITFVARPLAVATVLAPFKTKISQYLVVSWAGLRGAASIVFAIMAMVGGVTMEQDIFHIAFCVVLFSITLQGSLLPFVASKTNMIDKTGSVLKTFNDYSDETEINFIRLNIDSGNRWIDRAVKDISLPPQMLFAAIYRNDETIIPNGETVIYEGDTIILGAPSHGINGDVRFREISANDRKNWRGKSMAEIEFPDGYLVIMIKRGDDVVIPVGSTIIEKNDELVLVSK</sequence>
<feature type="transmembrane region" description="Helical" evidence="9">
    <location>
        <begin position="54"/>
        <end position="74"/>
    </location>
</feature>
<evidence type="ECO:0000256" key="2">
    <source>
        <dbReference type="ARBA" id="ARBA00022448"/>
    </source>
</evidence>
<keyword evidence="6 9" id="KW-1133">Transmembrane helix</keyword>
<proteinExistence type="predicted"/>
<evidence type="ECO:0000256" key="1">
    <source>
        <dbReference type="ARBA" id="ARBA00004651"/>
    </source>
</evidence>
<evidence type="ECO:0000256" key="7">
    <source>
        <dbReference type="ARBA" id="ARBA00023065"/>
    </source>
</evidence>
<protein>
    <submittedName>
        <fullName evidence="11">Potassium/proton antiporter</fullName>
    </submittedName>
</protein>
<keyword evidence="4" id="KW-1003">Cell membrane</keyword>
<dbReference type="GO" id="GO:0005886">
    <property type="term" value="C:plasma membrane"/>
    <property type="evidence" value="ECO:0007669"/>
    <property type="project" value="UniProtKB-SubCell"/>
</dbReference>
<dbReference type="GO" id="GO:1902600">
    <property type="term" value="P:proton transmembrane transport"/>
    <property type="evidence" value="ECO:0007669"/>
    <property type="project" value="InterPro"/>
</dbReference>
<dbReference type="GO" id="GO:0008324">
    <property type="term" value="F:monoatomic cation transmembrane transporter activity"/>
    <property type="evidence" value="ECO:0007669"/>
    <property type="project" value="InterPro"/>
</dbReference>
<dbReference type="PANTHER" id="PTHR32507:SF7">
    <property type="entry name" value="K(+)_H(+) ANTIPORTER NHAP2"/>
    <property type="match status" value="1"/>
</dbReference>
<keyword evidence="7" id="KW-0406">Ion transport</keyword>
<dbReference type="AlphaFoldDB" id="A0AAE3DYF5"/>
<evidence type="ECO:0000313" key="11">
    <source>
        <dbReference type="EMBL" id="MCC2210530.1"/>
    </source>
</evidence>
<reference evidence="11 12" key="1">
    <citation type="submission" date="2021-10" db="EMBL/GenBank/DDBJ databases">
        <title>Anaerobic single-cell dispensing facilitates the cultivation of human gut bacteria.</title>
        <authorList>
            <person name="Afrizal A."/>
        </authorList>
    </citation>
    <scope>NUCLEOTIDE SEQUENCE [LARGE SCALE GENOMIC DNA]</scope>
    <source>
        <strain evidence="11 12">CLA-AA-H232</strain>
    </source>
</reference>
<feature type="transmembrane region" description="Helical" evidence="9">
    <location>
        <begin position="265"/>
        <end position="288"/>
    </location>
</feature>
<dbReference type="Pfam" id="PF02080">
    <property type="entry name" value="TrkA_C"/>
    <property type="match status" value="2"/>
</dbReference>
<evidence type="ECO:0000256" key="8">
    <source>
        <dbReference type="ARBA" id="ARBA00023136"/>
    </source>
</evidence>
<evidence type="ECO:0000256" key="5">
    <source>
        <dbReference type="ARBA" id="ARBA00022692"/>
    </source>
</evidence>
<dbReference type="SUPFAM" id="SSF116726">
    <property type="entry name" value="TrkA C-terminal domain-like"/>
    <property type="match status" value="2"/>
</dbReference>
<feature type="transmembrane region" description="Helical" evidence="9">
    <location>
        <begin position="118"/>
        <end position="137"/>
    </location>
</feature>
<dbReference type="PANTHER" id="PTHR32507">
    <property type="entry name" value="NA(+)/H(+) ANTIPORTER 1"/>
    <property type="match status" value="1"/>
</dbReference>
<dbReference type="InterPro" id="IPR036721">
    <property type="entry name" value="RCK_C_sf"/>
</dbReference>
<evidence type="ECO:0000259" key="10">
    <source>
        <dbReference type="PROSITE" id="PS51202"/>
    </source>
</evidence>
<accession>A0AAE3DYF5</accession>
<dbReference type="PROSITE" id="PS51202">
    <property type="entry name" value="RCK_C"/>
    <property type="match status" value="2"/>
</dbReference>
<feature type="transmembrane region" description="Helical" evidence="9">
    <location>
        <begin position="29"/>
        <end position="47"/>
    </location>
</feature>
<name>A0AAE3DYF5_9FIRM</name>
<dbReference type="InterPro" id="IPR006037">
    <property type="entry name" value="RCK_C"/>
</dbReference>
<evidence type="ECO:0000256" key="6">
    <source>
        <dbReference type="ARBA" id="ARBA00022989"/>
    </source>
</evidence>
<dbReference type="Gene3D" id="3.30.70.1450">
    <property type="entry name" value="Regulator of K+ conductance, C-terminal domain"/>
    <property type="match status" value="2"/>
</dbReference>
<feature type="transmembrane region" description="Helical" evidence="9">
    <location>
        <begin position="221"/>
        <end position="253"/>
    </location>
</feature>
<dbReference type="InterPro" id="IPR038770">
    <property type="entry name" value="Na+/solute_symporter_sf"/>
</dbReference>
<feature type="domain" description="RCK C-terminal" evidence="10">
    <location>
        <begin position="487"/>
        <end position="532"/>
    </location>
</feature>
<feature type="transmembrane region" description="Helical" evidence="9">
    <location>
        <begin position="360"/>
        <end position="382"/>
    </location>
</feature>
<feature type="domain" description="RCK C-terminal" evidence="10">
    <location>
        <begin position="397"/>
        <end position="479"/>
    </location>
</feature>
<evidence type="ECO:0000256" key="9">
    <source>
        <dbReference type="SAM" id="Phobius"/>
    </source>
</evidence>
<evidence type="ECO:0000256" key="3">
    <source>
        <dbReference type="ARBA" id="ARBA00022449"/>
    </source>
</evidence>
<keyword evidence="8 9" id="KW-0472">Membrane</keyword>
<keyword evidence="12" id="KW-1185">Reference proteome</keyword>
<dbReference type="GO" id="GO:0015297">
    <property type="term" value="F:antiporter activity"/>
    <property type="evidence" value="ECO:0007669"/>
    <property type="project" value="UniProtKB-KW"/>
</dbReference>
<dbReference type="Proteomes" id="UP001198242">
    <property type="component" value="Unassembled WGS sequence"/>
</dbReference>
<feature type="transmembrane region" description="Helical" evidence="9">
    <location>
        <begin position="300"/>
        <end position="322"/>
    </location>
</feature>
<evidence type="ECO:0000256" key="4">
    <source>
        <dbReference type="ARBA" id="ARBA00022475"/>
    </source>
</evidence>
<comment type="caution">
    <text evidence="11">The sequence shown here is derived from an EMBL/GenBank/DDBJ whole genome shotgun (WGS) entry which is preliminary data.</text>
</comment>
<dbReference type="GO" id="GO:0006813">
    <property type="term" value="P:potassium ion transport"/>
    <property type="evidence" value="ECO:0007669"/>
    <property type="project" value="InterPro"/>
</dbReference>
<feature type="transmembrane region" description="Helical" evidence="9">
    <location>
        <begin position="86"/>
        <end position="111"/>
    </location>
</feature>
<dbReference type="RefSeq" id="WP_308456362.1">
    <property type="nucleotide sequence ID" value="NZ_JAJEQM010000008.1"/>
</dbReference>
<dbReference type="Pfam" id="PF00999">
    <property type="entry name" value="Na_H_Exchanger"/>
    <property type="match status" value="1"/>
</dbReference>
<gene>
    <name evidence="11" type="ORF">LKE05_06970</name>
</gene>
<keyword evidence="2" id="KW-0813">Transport</keyword>
<keyword evidence="3" id="KW-0050">Antiport</keyword>
<keyword evidence="5 9" id="KW-0812">Transmembrane</keyword>
<feature type="transmembrane region" description="Helical" evidence="9">
    <location>
        <begin position="186"/>
        <end position="209"/>
    </location>
</feature>
<evidence type="ECO:0000313" key="12">
    <source>
        <dbReference type="Proteomes" id="UP001198242"/>
    </source>
</evidence>
<feature type="transmembrane region" description="Helical" evidence="9">
    <location>
        <begin position="329"/>
        <end position="354"/>
    </location>
</feature>
<dbReference type="InterPro" id="IPR006153">
    <property type="entry name" value="Cation/H_exchanger_TM"/>
</dbReference>
<dbReference type="NCBIfam" id="NF003715">
    <property type="entry name" value="PRK05326.1-2"/>
    <property type="match status" value="1"/>
</dbReference>
<dbReference type="Gene3D" id="1.20.1530.20">
    <property type="match status" value="1"/>
</dbReference>
<dbReference type="EMBL" id="JAJEQM010000008">
    <property type="protein sequence ID" value="MCC2210530.1"/>
    <property type="molecule type" value="Genomic_DNA"/>
</dbReference>
<comment type="subcellular location">
    <subcellularLocation>
        <location evidence="1">Cell membrane</location>
        <topology evidence="1">Multi-pass membrane protein</topology>
    </subcellularLocation>
</comment>
<dbReference type="NCBIfam" id="NF003716">
    <property type="entry name" value="PRK05326.1-3"/>
    <property type="match status" value="1"/>
</dbReference>